<evidence type="ECO:0000259" key="3">
    <source>
        <dbReference type="PROSITE" id="PS50977"/>
    </source>
</evidence>
<dbReference type="EMBL" id="JAHYXK010000016">
    <property type="protein sequence ID" value="MBW7468543.1"/>
    <property type="molecule type" value="Genomic_DNA"/>
</dbReference>
<protein>
    <submittedName>
        <fullName evidence="4">TetR/AcrR family transcriptional regulator</fullName>
    </submittedName>
</protein>
<dbReference type="Proteomes" id="UP000813018">
    <property type="component" value="Unassembled WGS sequence"/>
</dbReference>
<dbReference type="RefSeq" id="WP_219878420.1">
    <property type="nucleotide sequence ID" value="NZ_JAHYXK010000016.1"/>
</dbReference>
<comment type="caution">
    <text evidence="4">The sequence shown here is derived from an EMBL/GenBank/DDBJ whole genome shotgun (WGS) entry which is preliminary data.</text>
</comment>
<dbReference type="InterPro" id="IPR050624">
    <property type="entry name" value="HTH-type_Tx_Regulator"/>
</dbReference>
<feature type="DNA-binding region" description="H-T-H motif" evidence="2">
    <location>
        <begin position="32"/>
        <end position="51"/>
    </location>
</feature>
<evidence type="ECO:0000256" key="1">
    <source>
        <dbReference type="ARBA" id="ARBA00023125"/>
    </source>
</evidence>
<sequence length="191" mass="22055">MVSTIIKRELSRQLLLETGLKLFSEKGYEATSIRAIAKEACISLGLMYNYFTSKEDLLREIFLSGQYDIEASFATEQTSDSGITGIEQHILNTVALLKEKREFWRLLHSLRMQSTIYQEMKSPIDKQIAYIQKMIERNLLEIGFKNPSQEALLLFASLDGIASHFLMDKTYPIDKMANYLIQKYKNSSNYE</sequence>
<dbReference type="PROSITE" id="PS01081">
    <property type="entry name" value="HTH_TETR_1"/>
    <property type="match status" value="1"/>
</dbReference>
<dbReference type="InterPro" id="IPR009057">
    <property type="entry name" value="Homeodomain-like_sf"/>
</dbReference>
<dbReference type="PANTHER" id="PTHR43479:SF11">
    <property type="entry name" value="ACREF_ENVCD OPERON REPRESSOR-RELATED"/>
    <property type="match status" value="1"/>
</dbReference>
<reference evidence="4 5" key="1">
    <citation type="journal article" date="2016" name="Int. J. Syst. Evol. Microbiol.">
        <title>Pontibacter aydingkolensis sp. nov., isolated from soil of a salt lake.</title>
        <authorList>
            <person name="Osman G."/>
            <person name="Zhang T."/>
            <person name="Lou K."/>
            <person name="Gao Y."/>
            <person name="Chang W."/>
            <person name="Lin Q."/>
            <person name="Yang H.M."/>
            <person name="Huo X.D."/>
            <person name="Wang N."/>
        </authorList>
    </citation>
    <scope>NUCLEOTIDE SEQUENCE [LARGE SCALE GENOMIC DNA]</scope>
    <source>
        <strain evidence="4 5">KACC 19255</strain>
    </source>
</reference>
<dbReference type="InterPro" id="IPR023772">
    <property type="entry name" value="DNA-bd_HTH_TetR-type_CS"/>
</dbReference>
<name>A0ABS7CXE4_9BACT</name>
<gene>
    <name evidence="4" type="ORF">K0O23_15810</name>
</gene>
<proteinExistence type="predicted"/>
<dbReference type="SUPFAM" id="SSF46689">
    <property type="entry name" value="Homeodomain-like"/>
    <property type="match status" value="1"/>
</dbReference>
<organism evidence="4 5">
    <name type="scientific">Pontibacter aydingkolensis</name>
    <dbReference type="NCBI Taxonomy" id="1911536"/>
    <lineage>
        <taxon>Bacteria</taxon>
        <taxon>Pseudomonadati</taxon>
        <taxon>Bacteroidota</taxon>
        <taxon>Cytophagia</taxon>
        <taxon>Cytophagales</taxon>
        <taxon>Hymenobacteraceae</taxon>
        <taxon>Pontibacter</taxon>
    </lineage>
</organism>
<evidence type="ECO:0000313" key="5">
    <source>
        <dbReference type="Proteomes" id="UP000813018"/>
    </source>
</evidence>
<dbReference type="InterPro" id="IPR036271">
    <property type="entry name" value="Tet_transcr_reg_TetR-rel_C_sf"/>
</dbReference>
<evidence type="ECO:0000313" key="4">
    <source>
        <dbReference type="EMBL" id="MBW7468543.1"/>
    </source>
</evidence>
<dbReference type="SUPFAM" id="SSF48498">
    <property type="entry name" value="Tetracyclin repressor-like, C-terminal domain"/>
    <property type="match status" value="1"/>
</dbReference>
<keyword evidence="5" id="KW-1185">Reference proteome</keyword>
<dbReference type="Pfam" id="PF00440">
    <property type="entry name" value="TetR_N"/>
    <property type="match status" value="1"/>
</dbReference>
<feature type="domain" description="HTH tetR-type" evidence="3">
    <location>
        <begin position="9"/>
        <end position="69"/>
    </location>
</feature>
<evidence type="ECO:0000256" key="2">
    <source>
        <dbReference type="PROSITE-ProRule" id="PRU00335"/>
    </source>
</evidence>
<keyword evidence="1 2" id="KW-0238">DNA-binding</keyword>
<dbReference type="PROSITE" id="PS50977">
    <property type="entry name" value="HTH_TETR_2"/>
    <property type="match status" value="1"/>
</dbReference>
<dbReference type="PANTHER" id="PTHR43479">
    <property type="entry name" value="ACREF/ENVCD OPERON REPRESSOR-RELATED"/>
    <property type="match status" value="1"/>
</dbReference>
<dbReference type="InterPro" id="IPR001647">
    <property type="entry name" value="HTH_TetR"/>
</dbReference>
<dbReference type="Gene3D" id="1.10.357.10">
    <property type="entry name" value="Tetracycline Repressor, domain 2"/>
    <property type="match status" value="1"/>
</dbReference>
<accession>A0ABS7CXE4</accession>
<dbReference type="PRINTS" id="PR00455">
    <property type="entry name" value="HTHTETR"/>
</dbReference>